<name>A0A0A2UZD5_PARBA</name>
<evidence type="ECO:0000256" key="1">
    <source>
        <dbReference type="SAM" id="MobiDB-lite"/>
    </source>
</evidence>
<dbReference type="AlphaFoldDB" id="A0A0A2UZD5"/>
<keyword evidence="3" id="KW-1185">Reference proteome</keyword>
<sequence>MRPSENLDIPQSPGLNGEIKRPRMRMQTCKSYPLQAQNQSKSLINGRSSKSPAQFYSAVAV</sequence>
<accession>A0A0A2UZD5</accession>
<organism evidence="2 3">
    <name type="scientific">Paracoccidioides lutzii (strain ATCC MYA-826 / Pb01)</name>
    <name type="common">Paracoccidioides brasiliensis</name>
    <dbReference type="NCBI Taxonomy" id="502779"/>
    <lineage>
        <taxon>Eukaryota</taxon>
        <taxon>Fungi</taxon>
        <taxon>Dikarya</taxon>
        <taxon>Ascomycota</taxon>
        <taxon>Pezizomycotina</taxon>
        <taxon>Eurotiomycetes</taxon>
        <taxon>Eurotiomycetidae</taxon>
        <taxon>Onygenales</taxon>
        <taxon>Ajellomycetaceae</taxon>
        <taxon>Paracoccidioides</taxon>
    </lineage>
</organism>
<evidence type="ECO:0000313" key="3">
    <source>
        <dbReference type="Proteomes" id="UP000002059"/>
    </source>
</evidence>
<dbReference type="KEGG" id="pbl:PAAG_12373"/>
<dbReference type="VEuPathDB" id="FungiDB:PAAG_12373"/>
<dbReference type="Proteomes" id="UP000002059">
    <property type="component" value="Partially assembled WGS sequence"/>
</dbReference>
<dbReference type="EMBL" id="KN294014">
    <property type="protein sequence ID" value="KGQ00946.1"/>
    <property type="molecule type" value="Genomic_DNA"/>
</dbReference>
<dbReference type="HOGENOM" id="CLU_2923248_0_0_1"/>
<dbReference type="RefSeq" id="XP_015702514.1">
    <property type="nucleotide sequence ID" value="XM_015847871.1"/>
</dbReference>
<protein>
    <submittedName>
        <fullName evidence="2">Uncharacterized protein</fullName>
    </submittedName>
</protein>
<feature type="region of interest" description="Disordered" evidence="1">
    <location>
        <begin position="1"/>
        <end position="23"/>
    </location>
</feature>
<reference evidence="2 3" key="1">
    <citation type="journal article" date="2011" name="PLoS Genet.">
        <title>Comparative genomic analysis of human fungal pathogens causing paracoccidioidomycosis.</title>
        <authorList>
            <person name="Desjardins C.A."/>
            <person name="Champion M.D."/>
            <person name="Holder J.W."/>
            <person name="Muszewska A."/>
            <person name="Goldberg J."/>
            <person name="Bailao A.M."/>
            <person name="Brigido M.M."/>
            <person name="Ferreira M.E."/>
            <person name="Garcia A.M."/>
            <person name="Grynberg M."/>
            <person name="Gujja S."/>
            <person name="Heiman D.I."/>
            <person name="Henn M.R."/>
            <person name="Kodira C.D."/>
            <person name="Leon-Narvaez H."/>
            <person name="Longo L.V."/>
            <person name="Ma L.J."/>
            <person name="Malavazi I."/>
            <person name="Matsuo A.L."/>
            <person name="Morais F.V."/>
            <person name="Pereira M."/>
            <person name="Rodriguez-Brito S."/>
            <person name="Sakthikumar S."/>
            <person name="Salem-Izacc S.M."/>
            <person name="Sykes S.M."/>
            <person name="Teixeira M.M."/>
            <person name="Vallejo M.C."/>
            <person name="Walter M.E."/>
            <person name="Yandava C."/>
            <person name="Young S."/>
            <person name="Zeng Q."/>
            <person name="Zucker J."/>
            <person name="Felipe M.S."/>
            <person name="Goldman G.H."/>
            <person name="Haas B.J."/>
            <person name="McEwen J.G."/>
            <person name="Nino-Vega G."/>
            <person name="Puccia R."/>
            <person name="San-Blas G."/>
            <person name="Soares C.M."/>
            <person name="Birren B.W."/>
            <person name="Cuomo C.A."/>
        </authorList>
    </citation>
    <scope>NUCLEOTIDE SEQUENCE [LARGE SCALE GENOMIC DNA]</scope>
    <source>
        <strain evidence="3">ATCC MYA-826 / Pb01</strain>
    </source>
</reference>
<evidence type="ECO:0000313" key="2">
    <source>
        <dbReference type="EMBL" id="KGQ00946.1"/>
    </source>
</evidence>
<proteinExistence type="predicted"/>
<dbReference type="GeneID" id="26971055"/>
<gene>
    <name evidence="2" type="ORF">PAAG_12373</name>
</gene>